<reference evidence="4 5" key="1">
    <citation type="journal article" date="2020" name="Nature">
        <title>Bacterial chemolithoautotrophy via manganese oxidation.</title>
        <authorList>
            <person name="Yu H."/>
            <person name="Leadbetter J.R."/>
        </authorList>
    </citation>
    <scope>NUCLEOTIDE SEQUENCE [LARGE SCALE GENOMIC DNA]</scope>
    <source>
        <strain evidence="4 5">RBP-1</strain>
    </source>
</reference>
<comment type="similarity">
    <text evidence="1">Belongs to the leucine-binding protein family.</text>
</comment>
<dbReference type="Gene3D" id="3.40.50.2300">
    <property type="match status" value="2"/>
</dbReference>
<dbReference type="EMBL" id="VTOX01000013">
    <property type="protein sequence ID" value="NKE68890.1"/>
    <property type="molecule type" value="Genomic_DNA"/>
</dbReference>
<protein>
    <submittedName>
        <fullName evidence="4">ABC transporter substrate-binding protein</fullName>
    </submittedName>
</protein>
<sequence>MRNSSSINRRAIMRASAALGAGLLIGPTLAQASRGAPLKLGMVVPVTGRFASYGGSAVPGARLATRLINEKGGVAALGNAPLELVLADSKGEAKVTVAEIERLINDQKVAGIIGPFSSLDALAANPLSDQYKVPFVSPFWSSEKAFTLNSRYSRTLNLTSGSYAAAAVNLLKVLRNKHGVAASKVAVVYDNSEYGRAAADAVKRLLVQGGTPAALDLPVTPGSSDYGPTILRVRDSGADVVLAGFYFQETVLLLRAADALNFRVPIIGFGSGFADARLPGALGPEVAARALKAPVFGTTTGMRESTKYGPLQALLKAAEKEPVRPGITPGVELEWYGLGAQAVYVFKVAFEQAATTAGPKVNDAILAMNMPRGADSLVVPFYDPSLSWERNGQPRNQAPSVAQWQDGKSVIVFPEDAAAAAPRL</sequence>
<keyword evidence="5" id="KW-1185">Reference proteome</keyword>
<dbReference type="InterPro" id="IPR028082">
    <property type="entry name" value="Peripla_BP_I"/>
</dbReference>
<dbReference type="PANTHER" id="PTHR30483">
    <property type="entry name" value="LEUCINE-SPECIFIC-BINDING PROTEIN"/>
    <property type="match status" value="1"/>
</dbReference>
<dbReference type="PROSITE" id="PS51318">
    <property type="entry name" value="TAT"/>
    <property type="match status" value="1"/>
</dbReference>
<dbReference type="AlphaFoldDB" id="A0A7X6I8Z8"/>
<dbReference type="Proteomes" id="UP000521868">
    <property type="component" value="Unassembled WGS sequence"/>
</dbReference>
<name>A0A7X6I8Z8_9BURK</name>
<evidence type="ECO:0000256" key="2">
    <source>
        <dbReference type="ARBA" id="ARBA00022729"/>
    </source>
</evidence>
<evidence type="ECO:0000313" key="5">
    <source>
        <dbReference type="Proteomes" id="UP000521868"/>
    </source>
</evidence>
<comment type="caution">
    <text evidence="4">The sequence shown here is derived from an EMBL/GenBank/DDBJ whole genome shotgun (WGS) entry which is preliminary data.</text>
</comment>
<evidence type="ECO:0000313" key="4">
    <source>
        <dbReference type="EMBL" id="NKE68890.1"/>
    </source>
</evidence>
<dbReference type="Pfam" id="PF13458">
    <property type="entry name" value="Peripla_BP_6"/>
    <property type="match status" value="1"/>
</dbReference>
<dbReference type="RefSeq" id="WP_168110025.1">
    <property type="nucleotide sequence ID" value="NZ_VTOX01000013.1"/>
</dbReference>
<dbReference type="InterPro" id="IPR006311">
    <property type="entry name" value="TAT_signal"/>
</dbReference>
<gene>
    <name evidence="4" type="ORF">RAMLITH_24020</name>
</gene>
<proteinExistence type="inferred from homology"/>
<accession>A0A7X6I8Z8</accession>
<dbReference type="PANTHER" id="PTHR30483:SF37">
    <property type="entry name" value="ABC TRANSPORTER SUBSTRATE-BINDING PROTEIN"/>
    <property type="match status" value="1"/>
</dbReference>
<organism evidence="4 5">
    <name type="scientific">Ramlibacter lithotrophicus</name>
    <dbReference type="NCBI Taxonomy" id="2606681"/>
    <lineage>
        <taxon>Bacteria</taxon>
        <taxon>Pseudomonadati</taxon>
        <taxon>Pseudomonadota</taxon>
        <taxon>Betaproteobacteria</taxon>
        <taxon>Burkholderiales</taxon>
        <taxon>Comamonadaceae</taxon>
        <taxon>Ramlibacter</taxon>
    </lineage>
</organism>
<evidence type="ECO:0000256" key="1">
    <source>
        <dbReference type="ARBA" id="ARBA00010062"/>
    </source>
</evidence>
<evidence type="ECO:0000259" key="3">
    <source>
        <dbReference type="Pfam" id="PF13458"/>
    </source>
</evidence>
<keyword evidence="2" id="KW-0732">Signal</keyword>
<dbReference type="SUPFAM" id="SSF53822">
    <property type="entry name" value="Periplasmic binding protein-like I"/>
    <property type="match status" value="1"/>
</dbReference>
<dbReference type="InterPro" id="IPR028081">
    <property type="entry name" value="Leu-bd"/>
</dbReference>
<dbReference type="InterPro" id="IPR051010">
    <property type="entry name" value="BCAA_transport"/>
</dbReference>
<feature type="domain" description="Leucine-binding protein" evidence="3">
    <location>
        <begin position="37"/>
        <end position="405"/>
    </location>
</feature>